<sequence>MELSMSEAGASRRLMKFFQVVQFALCPTMLAKFGFFVMVSDYQWLTLRANKLPPKLLSHSTPDTPSPNTFLHVQMHVSEKIGDMS</sequence>
<dbReference type="AlphaFoldDB" id="A0A7N0VIX2"/>
<keyword evidence="3" id="KW-1185">Reference proteome</keyword>
<evidence type="ECO:0000313" key="2">
    <source>
        <dbReference type="EnsemblPlants" id="Kaladp0871s0001.1.v1.1"/>
    </source>
</evidence>
<feature type="transmembrane region" description="Helical" evidence="1">
    <location>
        <begin position="20"/>
        <end position="39"/>
    </location>
</feature>
<proteinExistence type="predicted"/>
<accession>A0A7N0VIX2</accession>
<keyword evidence="1" id="KW-0812">Transmembrane</keyword>
<evidence type="ECO:0000256" key="1">
    <source>
        <dbReference type="SAM" id="Phobius"/>
    </source>
</evidence>
<organism evidence="2 3">
    <name type="scientific">Kalanchoe fedtschenkoi</name>
    <name type="common">Lavender scallops</name>
    <name type="synonym">South American air plant</name>
    <dbReference type="NCBI Taxonomy" id="63787"/>
    <lineage>
        <taxon>Eukaryota</taxon>
        <taxon>Viridiplantae</taxon>
        <taxon>Streptophyta</taxon>
        <taxon>Embryophyta</taxon>
        <taxon>Tracheophyta</taxon>
        <taxon>Spermatophyta</taxon>
        <taxon>Magnoliopsida</taxon>
        <taxon>eudicotyledons</taxon>
        <taxon>Gunneridae</taxon>
        <taxon>Pentapetalae</taxon>
        <taxon>Saxifragales</taxon>
        <taxon>Crassulaceae</taxon>
        <taxon>Kalanchoe</taxon>
    </lineage>
</organism>
<dbReference type="Gramene" id="Kaladp0871s0001.1.v1.1">
    <property type="protein sequence ID" value="Kaladp0871s0001.1.v1.1"/>
    <property type="gene ID" value="Kaladp0871s0001.v1.1"/>
</dbReference>
<name>A0A7N0VIX2_KALFE</name>
<reference evidence="2" key="1">
    <citation type="submission" date="2021-01" db="UniProtKB">
        <authorList>
            <consortium name="EnsemblPlants"/>
        </authorList>
    </citation>
    <scope>IDENTIFICATION</scope>
</reference>
<protein>
    <submittedName>
        <fullName evidence="2">Uncharacterized protein</fullName>
    </submittedName>
</protein>
<keyword evidence="1" id="KW-1133">Transmembrane helix</keyword>
<dbReference type="Proteomes" id="UP000594263">
    <property type="component" value="Unplaced"/>
</dbReference>
<dbReference type="EnsemblPlants" id="Kaladp0871s0001.1.v1.1">
    <property type="protein sequence ID" value="Kaladp0871s0001.1.v1.1"/>
    <property type="gene ID" value="Kaladp0871s0001.v1.1"/>
</dbReference>
<keyword evidence="1" id="KW-0472">Membrane</keyword>
<evidence type="ECO:0000313" key="3">
    <source>
        <dbReference type="Proteomes" id="UP000594263"/>
    </source>
</evidence>